<dbReference type="Pfam" id="PF00107">
    <property type="entry name" value="ADH_zinc_N"/>
    <property type="match status" value="1"/>
</dbReference>
<evidence type="ECO:0000256" key="3">
    <source>
        <dbReference type="ARBA" id="ARBA00022723"/>
    </source>
</evidence>
<keyword evidence="3 7" id="KW-0479">Metal-binding</keyword>
<comment type="cofactor">
    <cofactor evidence="1 7">
        <name>Zn(2+)</name>
        <dbReference type="ChEBI" id="CHEBI:29105"/>
    </cofactor>
</comment>
<proteinExistence type="inferred from homology"/>
<dbReference type="InterPro" id="IPR036291">
    <property type="entry name" value="NAD(P)-bd_dom_sf"/>
</dbReference>
<dbReference type="SMART" id="SM00829">
    <property type="entry name" value="PKS_ER"/>
    <property type="match status" value="1"/>
</dbReference>
<dbReference type="SUPFAM" id="SSF50129">
    <property type="entry name" value="GroES-like"/>
    <property type="match status" value="1"/>
</dbReference>
<keyword evidence="4 7" id="KW-0862">Zinc</keyword>
<dbReference type="GO" id="GO:0005737">
    <property type="term" value="C:cytoplasm"/>
    <property type="evidence" value="ECO:0007669"/>
    <property type="project" value="TreeGrafter"/>
</dbReference>
<dbReference type="Pfam" id="PF08240">
    <property type="entry name" value="ADH_N"/>
    <property type="match status" value="1"/>
</dbReference>
<name>A0A6A6PH96_9PEZI</name>
<dbReference type="SUPFAM" id="SSF51735">
    <property type="entry name" value="NAD(P)-binding Rossmann-fold domains"/>
    <property type="match status" value="1"/>
</dbReference>
<dbReference type="EMBL" id="MU001642">
    <property type="protein sequence ID" value="KAF2479094.1"/>
    <property type="molecule type" value="Genomic_DNA"/>
</dbReference>
<feature type="domain" description="Enoyl reductase (ER)" evidence="8">
    <location>
        <begin position="11"/>
        <end position="355"/>
    </location>
</feature>
<keyword evidence="5" id="KW-0560">Oxidoreductase</keyword>
<dbReference type="GO" id="GO:0000721">
    <property type="term" value="F:(R,R)-butanediol dehydrogenase activity"/>
    <property type="evidence" value="ECO:0007669"/>
    <property type="project" value="TreeGrafter"/>
</dbReference>
<comment type="similarity">
    <text evidence="2 7">Belongs to the zinc-containing alcohol dehydrogenase family.</text>
</comment>
<dbReference type="GO" id="GO:0034079">
    <property type="term" value="P:butanediol biosynthetic process"/>
    <property type="evidence" value="ECO:0007669"/>
    <property type="project" value="TreeGrafter"/>
</dbReference>
<evidence type="ECO:0000256" key="1">
    <source>
        <dbReference type="ARBA" id="ARBA00001947"/>
    </source>
</evidence>
<evidence type="ECO:0000256" key="7">
    <source>
        <dbReference type="RuleBase" id="RU361277"/>
    </source>
</evidence>
<dbReference type="InterPro" id="IPR013154">
    <property type="entry name" value="ADH-like_N"/>
</dbReference>
<evidence type="ECO:0000256" key="5">
    <source>
        <dbReference type="ARBA" id="ARBA00023002"/>
    </source>
</evidence>
<evidence type="ECO:0000313" key="9">
    <source>
        <dbReference type="EMBL" id="KAF2479094.1"/>
    </source>
</evidence>
<evidence type="ECO:0000259" key="8">
    <source>
        <dbReference type="SMART" id="SM00829"/>
    </source>
</evidence>
<dbReference type="Proteomes" id="UP000799767">
    <property type="component" value="Unassembled WGS sequence"/>
</dbReference>
<dbReference type="InterPro" id="IPR013149">
    <property type="entry name" value="ADH-like_C"/>
</dbReference>
<dbReference type="PROSITE" id="PS00059">
    <property type="entry name" value="ADH_ZINC"/>
    <property type="match status" value="1"/>
</dbReference>
<dbReference type="InterPro" id="IPR011032">
    <property type="entry name" value="GroES-like_sf"/>
</dbReference>
<dbReference type="CDD" id="cd08233">
    <property type="entry name" value="butanediol_DH_like"/>
    <property type="match status" value="1"/>
</dbReference>
<evidence type="ECO:0000256" key="2">
    <source>
        <dbReference type="ARBA" id="ARBA00008072"/>
    </source>
</evidence>
<dbReference type="Gene3D" id="3.40.50.720">
    <property type="entry name" value="NAD(P)-binding Rossmann-like Domain"/>
    <property type="match status" value="1"/>
</dbReference>
<evidence type="ECO:0000313" key="10">
    <source>
        <dbReference type="Proteomes" id="UP000799767"/>
    </source>
</evidence>
<dbReference type="RefSeq" id="XP_033585664.1">
    <property type="nucleotide sequence ID" value="XM_033734796.1"/>
</dbReference>
<reference evidence="9" key="1">
    <citation type="journal article" date="2020" name="Stud. Mycol.">
        <title>101 Dothideomycetes genomes: a test case for predicting lifestyles and emergence of pathogens.</title>
        <authorList>
            <person name="Haridas S."/>
            <person name="Albert R."/>
            <person name="Binder M."/>
            <person name="Bloem J."/>
            <person name="Labutti K."/>
            <person name="Salamov A."/>
            <person name="Andreopoulos B."/>
            <person name="Baker S."/>
            <person name="Barry K."/>
            <person name="Bills G."/>
            <person name="Bluhm B."/>
            <person name="Cannon C."/>
            <person name="Castanera R."/>
            <person name="Culley D."/>
            <person name="Daum C."/>
            <person name="Ezra D."/>
            <person name="Gonzalez J."/>
            <person name="Henrissat B."/>
            <person name="Kuo A."/>
            <person name="Liang C."/>
            <person name="Lipzen A."/>
            <person name="Lutzoni F."/>
            <person name="Magnuson J."/>
            <person name="Mondo S."/>
            <person name="Nolan M."/>
            <person name="Ohm R."/>
            <person name="Pangilinan J."/>
            <person name="Park H.-J."/>
            <person name="Ramirez L."/>
            <person name="Alfaro M."/>
            <person name="Sun H."/>
            <person name="Tritt A."/>
            <person name="Yoshinaga Y."/>
            <person name="Zwiers L.-H."/>
            <person name="Turgeon B."/>
            <person name="Goodwin S."/>
            <person name="Spatafora J."/>
            <person name="Crous P."/>
            <person name="Grigoriev I."/>
        </authorList>
    </citation>
    <scope>NUCLEOTIDE SEQUENCE</scope>
    <source>
        <strain evidence="9">CBS 113389</strain>
    </source>
</reference>
<dbReference type="GO" id="GO:0008270">
    <property type="term" value="F:zinc ion binding"/>
    <property type="evidence" value="ECO:0007669"/>
    <property type="project" value="InterPro"/>
</dbReference>
<dbReference type="PANTHER" id="PTHR43161:SF23">
    <property type="entry name" value="(R,R)-BUTANEDIOL DEHYDROGENASE-RELATED"/>
    <property type="match status" value="1"/>
</dbReference>
<keyword evidence="10" id="KW-1185">Reference proteome</keyword>
<sequence>MGKMKAQRFWGKEDLRYEDIDEPQCSAGKIKIKPAWCGICGTDLHEYMGGPNLCPEKEPHPITGEKVPLTFGHEFSGRIEEIGEKVSDKFKVGDRVVVQPIIYDGECGSCTEGLINCCDKNGFVGLSGWGGGLADHIVVPEYAVFKVPDNVPLDVAALTEPLAVGWHAVNLSPYKDGDSVLILGGGPIGLAVLQALRARGCKQIIVSEISATRKKFAKEFGAHVIIDPSKEDIVARCRELCDDKGVHVAFDAAGVQMAMEQAVRCVRARGTFVNIAIWEKQAKINTNDFNFRERHYVGVATYMGGDFDEVLAALSDGRLDMSRKMITKKIELNEVLEEGFKTLINDRDNQVKILVKSSGEM</sequence>
<dbReference type="OrthoDB" id="3941538at2759"/>
<dbReference type="Gene3D" id="3.90.180.10">
    <property type="entry name" value="Medium-chain alcohol dehydrogenases, catalytic domain"/>
    <property type="match status" value="1"/>
</dbReference>
<dbReference type="InterPro" id="IPR002328">
    <property type="entry name" value="ADH_Zn_CS"/>
</dbReference>
<keyword evidence="6" id="KW-0520">NAD</keyword>
<dbReference type="GeneID" id="54475798"/>
<dbReference type="InterPro" id="IPR020843">
    <property type="entry name" value="ER"/>
</dbReference>
<evidence type="ECO:0000256" key="6">
    <source>
        <dbReference type="ARBA" id="ARBA00023027"/>
    </source>
</evidence>
<gene>
    <name evidence="9" type="ORF">BDY17DRAFT_304969</name>
</gene>
<dbReference type="AlphaFoldDB" id="A0A6A6PH96"/>
<accession>A0A6A6PH96</accession>
<protein>
    <submittedName>
        <fullName evidence="9">Chaperonin 10-like protein</fullName>
    </submittedName>
</protein>
<dbReference type="FunFam" id="3.40.50.720:FF:000068">
    <property type="entry name" value="Sorbitol dehydrogenase"/>
    <property type="match status" value="1"/>
</dbReference>
<organism evidence="9 10">
    <name type="scientific">Neohortaea acidophila</name>
    <dbReference type="NCBI Taxonomy" id="245834"/>
    <lineage>
        <taxon>Eukaryota</taxon>
        <taxon>Fungi</taxon>
        <taxon>Dikarya</taxon>
        <taxon>Ascomycota</taxon>
        <taxon>Pezizomycotina</taxon>
        <taxon>Dothideomycetes</taxon>
        <taxon>Dothideomycetidae</taxon>
        <taxon>Mycosphaerellales</taxon>
        <taxon>Teratosphaeriaceae</taxon>
        <taxon>Neohortaea</taxon>
    </lineage>
</organism>
<evidence type="ECO:0000256" key="4">
    <source>
        <dbReference type="ARBA" id="ARBA00022833"/>
    </source>
</evidence>
<dbReference type="PANTHER" id="PTHR43161">
    <property type="entry name" value="SORBITOL DEHYDROGENASE"/>
    <property type="match status" value="1"/>
</dbReference>